<dbReference type="PRINTS" id="PR00404">
    <property type="entry name" value="MADSDOMAIN"/>
</dbReference>
<dbReference type="EMBL" id="JXTB01000197">
    <property type="protein sequence ID" value="PON54232.1"/>
    <property type="molecule type" value="Genomic_DNA"/>
</dbReference>
<dbReference type="InterPro" id="IPR036879">
    <property type="entry name" value="TF_MADSbox_sf"/>
</dbReference>
<dbReference type="InterPro" id="IPR002100">
    <property type="entry name" value="TF_MADSbox"/>
</dbReference>
<keyword evidence="3" id="KW-0238">DNA-binding</keyword>
<dbReference type="PROSITE" id="PS50066">
    <property type="entry name" value="MADS_BOX_2"/>
    <property type="match status" value="1"/>
</dbReference>
<dbReference type="GO" id="GO:0005634">
    <property type="term" value="C:nucleus"/>
    <property type="evidence" value="ECO:0007669"/>
    <property type="project" value="UniProtKB-SubCell"/>
</dbReference>
<evidence type="ECO:0000256" key="2">
    <source>
        <dbReference type="ARBA" id="ARBA00023015"/>
    </source>
</evidence>
<keyword evidence="9" id="KW-1185">Reference proteome</keyword>
<reference evidence="9" key="1">
    <citation type="submission" date="2016-06" db="EMBL/GenBank/DDBJ databases">
        <title>Parallel loss of symbiosis genes in relatives of nitrogen-fixing non-legume Parasponia.</title>
        <authorList>
            <person name="Van Velzen R."/>
            <person name="Holmer R."/>
            <person name="Bu F."/>
            <person name="Rutten L."/>
            <person name="Van Zeijl A."/>
            <person name="Liu W."/>
            <person name="Santuari L."/>
            <person name="Cao Q."/>
            <person name="Sharma T."/>
            <person name="Shen D."/>
            <person name="Roswanjaya Y."/>
            <person name="Wardhani T."/>
            <person name="Kalhor M.S."/>
            <person name="Jansen J."/>
            <person name="Van den Hoogen J."/>
            <person name="Gungor B."/>
            <person name="Hartog M."/>
            <person name="Hontelez J."/>
            <person name="Verver J."/>
            <person name="Yang W.-C."/>
            <person name="Schijlen E."/>
            <person name="Repin R."/>
            <person name="Schilthuizen M."/>
            <person name="Schranz E."/>
            <person name="Heidstra R."/>
            <person name="Miyata K."/>
            <person name="Fedorova E."/>
            <person name="Kohlen W."/>
            <person name="Bisseling T."/>
            <person name="Smit S."/>
            <person name="Geurts R."/>
        </authorList>
    </citation>
    <scope>NUCLEOTIDE SEQUENCE [LARGE SCALE GENOMIC DNA]</scope>
    <source>
        <strain evidence="9">cv. WU1-14</strain>
    </source>
</reference>
<dbReference type="GO" id="GO:0045944">
    <property type="term" value="P:positive regulation of transcription by RNA polymerase II"/>
    <property type="evidence" value="ECO:0007669"/>
    <property type="project" value="InterPro"/>
</dbReference>
<dbReference type="GO" id="GO:0000977">
    <property type="term" value="F:RNA polymerase II transcription regulatory region sequence-specific DNA binding"/>
    <property type="evidence" value="ECO:0007669"/>
    <property type="project" value="InterPro"/>
</dbReference>
<gene>
    <name evidence="8" type="primary">PanMADS29</name>
    <name evidence="8" type="ORF">PanWU01x14_196220</name>
</gene>
<dbReference type="SUPFAM" id="SSF55455">
    <property type="entry name" value="SRF-like"/>
    <property type="match status" value="1"/>
</dbReference>
<feature type="region of interest" description="Disordered" evidence="6">
    <location>
        <begin position="259"/>
        <end position="292"/>
    </location>
</feature>
<feature type="domain" description="MADS-box" evidence="7">
    <location>
        <begin position="1"/>
        <end position="61"/>
    </location>
</feature>
<proteinExistence type="predicted"/>
<name>A0A2P5BZJ0_PARAD</name>
<evidence type="ECO:0000256" key="4">
    <source>
        <dbReference type="ARBA" id="ARBA00023163"/>
    </source>
</evidence>
<dbReference type="InterPro" id="IPR050142">
    <property type="entry name" value="MADS-box/MEF2_TF"/>
</dbReference>
<keyword evidence="2" id="KW-0805">Transcription regulation</keyword>
<dbReference type="Pfam" id="PF00319">
    <property type="entry name" value="SRF-TF"/>
    <property type="match status" value="1"/>
</dbReference>
<evidence type="ECO:0000256" key="3">
    <source>
        <dbReference type="ARBA" id="ARBA00023125"/>
    </source>
</evidence>
<keyword evidence="4" id="KW-0804">Transcription</keyword>
<accession>A0A2P5BZJ0</accession>
<evidence type="ECO:0000313" key="8">
    <source>
        <dbReference type="EMBL" id="PON54232.1"/>
    </source>
</evidence>
<keyword evidence="5" id="KW-0539">Nucleus</keyword>
<evidence type="ECO:0000256" key="6">
    <source>
        <dbReference type="SAM" id="MobiDB-lite"/>
    </source>
</evidence>
<dbReference type="InterPro" id="IPR033896">
    <property type="entry name" value="MEF2-like_N"/>
</dbReference>
<dbReference type="GO" id="GO:0046983">
    <property type="term" value="F:protein dimerization activity"/>
    <property type="evidence" value="ECO:0007669"/>
    <property type="project" value="InterPro"/>
</dbReference>
<dbReference type="OrthoDB" id="1898716at2759"/>
<dbReference type="CDD" id="cd00265">
    <property type="entry name" value="MADS_MEF2_like"/>
    <property type="match status" value="1"/>
</dbReference>
<evidence type="ECO:0000259" key="7">
    <source>
        <dbReference type="PROSITE" id="PS50066"/>
    </source>
</evidence>
<dbReference type="FunFam" id="3.40.1810.10:FF:000028">
    <property type="entry name" value="Agamous-like MADS-box protein AGL66 isoform A"/>
    <property type="match status" value="1"/>
</dbReference>
<evidence type="ECO:0000313" key="9">
    <source>
        <dbReference type="Proteomes" id="UP000237105"/>
    </source>
</evidence>
<dbReference type="PANTHER" id="PTHR48019">
    <property type="entry name" value="SERUM RESPONSE FACTOR HOMOLOG"/>
    <property type="match status" value="1"/>
</dbReference>
<dbReference type="Gene3D" id="3.40.1810.10">
    <property type="entry name" value="Transcription factor, MADS-box"/>
    <property type="match status" value="1"/>
</dbReference>
<evidence type="ECO:0000256" key="5">
    <source>
        <dbReference type="ARBA" id="ARBA00023242"/>
    </source>
</evidence>
<evidence type="ECO:0000256" key="1">
    <source>
        <dbReference type="ARBA" id="ARBA00004123"/>
    </source>
</evidence>
<comment type="caution">
    <text evidence="8">The sequence shown here is derived from an EMBL/GenBank/DDBJ whole genome shotgun (WGS) entry which is preliminary data.</text>
</comment>
<dbReference type="PROSITE" id="PS00350">
    <property type="entry name" value="MADS_BOX_1"/>
    <property type="match status" value="1"/>
</dbReference>
<comment type="subcellular location">
    <subcellularLocation>
        <location evidence="1">Nucleus</location>
    </subcellularLocation>
</comment>
<sequence>MGRVKLQIKRIESTTNRQVTFSKRRNGLIKKAYELSVLCDVDVALIMFSPSGRVSFFSGNKSIEEILARYVNLPEQEQGRLHNNEFLKRAVCKLRSEADPNYQTNSPTSTDSQLEEIQQEILCFRSQLEEMENRLRIFEGDPSEITTLHEADYREQILKETLKNICMRKQDLEKYTSFESQLTTQVDLPRETAKLDHRELVAASPQNIIDWLSQRDPQIQILNFLDANGLLPVRDEAQRGVEILAPPSRSVVLVNGQNINDDDEVDDHVTPTSGLENDNNDDNINGQPPQLGHLLDVNLSPSWTQFYSTGDETFDEAGLPGGRERHELYMSRYAMPHILTPNHNQQD</sequence>
<organism evidence="8 9">
    <name type="scientific">Parasponia andersonii</name>
    <name type="common">Sponia andersonii</name>
    <dbReference type="NCBI Taxonomy" id="3476"/>
    <lineage>
        <taxon>Eukaryota</taxon>
        <taxon>Viridiplantae</taxon>
        <taxon>Streptophyta</taxon>
        <taxon>Embryophyta</taxon>
        <taxon>Tracheophyta</taxon>
        <taxon>Spermatophyta</taxon>
        <taxon>Magnoliopsida</taxon>
        <taxon>eudicotyledons</taxon>
        <taxon>Gunneridae</taxon>
        <taxon>Pentapetalae</taxon>
        <taxon>rosids</taxon>
        <taxon>fabids</taxon>
        <taxon>Rosales</taxon>
        <taxon>Cannabaceae</taxon>
        <taxon>Parasponia</taxon>
    </lineage>
</organism>
<dbReference type="Proteomes" id="UP000237105">
    <property type="component" value="Unassembled WGS sequence"/>
</dbReference>
<dbReference type="AlphaFoldDB" id="A0A2P5BZJ0"/>
<dbReference type="SMART" id="SM00432">
    <property type="entry name" value="MADS"/>
    <property type="match status" value="1"/>
</dbReference>
<protein>
    <submittedName>
        <fullName evidence="8">MADS-box transcription factor</fullName>
    </submittedName>
</protein>
<feature type="compositionally biased region" description="Polar residues" evidence="6">
    <location>
        <begin position="270"/>
        <end position="288"/>
    </location>
</feature>